<evidence type="ECO:0000313" key="1">
    <source>
        <dbReference type="EMBL" id="OWM69236.1"/>
    </source>
</evidence>
<sequence length="96" mass="11048">MRYKDDVQWYYRCFNNPPGRVLTLILTYLTFNASGSHERPPLASQHLCCPAPHIECIPGGDTQVVHRLFSTMPHSHAKEATESMRPILMDYYMHVG</sequence>
<dbReference type="EMBL" id="MTKT01004939">
    <property type="protein sequence ID" value="OWM69236.1"/>
    <property type="molecule type" value="Genomic_DNA"/>
</dbReference>
<organism evidence="1 2">
    <name type="scientific">Punica granatum</name>
    <name type="common">Pomegranate</name>
    <dbReference type="NCBI Taxonomy" id="22663"/>
    <lineage>
        <taxon>Eukaryota</taxon>
        <taxon>Viridiplantae</taxon>
        <taxon>Streptophyta</taxon>
        <taxon>Embryophyta</taxon>
        <taxon>Tracheophyta</taxon>
        <taxon>Spermatophyta</taxon>
        <taxon>Magnoliopsida</taxon>
        <taxon>eudicotyledons</taxon>
        <taxon>Gunneridae</taxon>
        <taxon>Pentapetalae</taxon>
        <taxon>rosids</taxon>
        <taxon>malvids</taxon>
        <taxon>Myrtales</taxon>
        <taxon>Lythraceae</taxon>
        <taxon>Punica</taxon>
    </lineage>
</organism>
<comment type="caution">
    <text evidence="1">The sequence shown here is derived from an EMBL/GenBank/DDBJ whole genome shotgun (WGS) entry which is preliminary data.</text>
</comment>
<dbReference type="AlphaFoldDB" id="A0A218W9A1"/>
<name>A0A218W9A1_PUNGR</name>
<gene>
    <name evidence="1" type="ORF">CDL15_Pgr025423</name>
</gene>
<reference evidence="2" key="1">
    <citation type="journal article" date="2017" name="Plant J.">
        <title>The pomegranate (Punica granatum L.) genome and the genomics of punicalagin biosynthesis.</title>
        <authorList>
            <person name="Qin G."/>
            <person name="Xu C."/>
            <person name="Ming R."/>
            <person name="Tang H."/>
            <person name="Guyot R."/>
            <person name="Kramer E.M."/>
            <person name="Hu Y."/>
            <person name="Yi X."/>
            <person name="Qi Y."/>
            <person name="Xu X."/>
            <person name="Gao Z."/>
            <person name="Pan H."/>
            <person name="Jian J."/>
            <person name="Tian Y."/>
            <person name="Yue Z."/>
            <person name="Xu Y."/>
        </authorList>
    </citation>
    <scope>NUCLEOTIDE SEQUENCE [LARGE SCALE GENOMIC DNA]</scope>
    <source>
        <strain evidence="2">cv. Dabenzi</strain>
    </source>
</reference>
<protein>
    <submittedName>
        <fullName evidence="1">Uncharacterized protein</fullName>
    </submittedName>
</protein>
<accession>A0A218W9A1</accession>
<dbReference type="Proteomes" id="UP000197138">
    <property type="component" value="Unassembled WGS sequence"/>
</dbReference>
<evidence type="ECO:0000313" key="2">
    <source>
        <dbReference type="Proteomes" id="UP000197138"/>
    </source>
</evidence>
<proteinExistence type="predicted"/>